<dbReference type="SUPFAM" id="SSF57756">
    <property type="entry name" value="Retrovirus zinc finger-like domains"/>
    <property type="match status" value="1"/>
</dbReference>
<feature type="region of interest" description="Disordered" evidence="2">
    <location>
        <begin position="496"/>
        <end position="537"/>
    </location>
</feature>
<feature type="domain" description="CCHC-type" evidence="3">
    <location>
        <begin position="773"/>
        <end position="790"/>
    </location>
</feature>
<dbReference type="Pfam" id="PF00646">
    <property type="entry name" value="F-box"/>
    <property type="match status" value="1"/>
</dbReference>
<dbReference type="InterPro" id="IPR001878">
    <property type="entry name" value="Znf_CCHC"/>
</dbReference>
<evidence type="ECO:0000313" key="6">
    <source>
        <dbReference type="Proteomes" id="UP000604825"/>
    </source>
</evidence>
<dbReference type="Pfam" id="PF22936">
    <property type="entry name" value="Pol_BBD"/>
    <property type="match status" value="1"/>
</dbReference>
<feature type="compositionally biased region" description="Polar residues" evidence="2">
    <location>
        <begin position="1177"/>
        <end position="1195"/>
    </location>
</feature>
<keyword evidence="6" id="KW-1185">Reference proteome</keyword>
<dbReference type="SUPFAM" id="SSF52047">
    <property type="entry name" value="RNI-like"/>
    <property type="match status" value="1"/>
</dbReference>
<feature type="domain" description="F-box" evidence="4">
    <location>
        <begin position="19"/>
        <end position="55"/>
    </location>
</feature>
<keyword evidence="1" id="KW-0862">Zinc</keyword>
<evidence type="ECO:0008006" key="7">
    <source>
        <dbReference type="Google" id="ProtNLM"/>
    </source>
</evidence>
<dbReference type="CDD" id="cd22160">
    <property type="entry name" value="F-box_AtFBL13-like"/>
    <property type="match status" value="1"/>
</dbReference>
<dbReference type="Gene3D" id="4.10.60.10">
    <property type="entry name" value="Zinc finger, CCHC-type"/>
    <property type="match status" value="1"/>
</dbReference>
<sequence>MPTGKAPKGAWQASPASGGDRIGALPDEILRHVLSFLPAQQAVQTCVLAQRWRHLWKSAPGLRIVGADGKAPVPFEEVREFVDSLLLLRGSSPLETFELKVAGATVDVRHVRLWVRYAVQCDVQVLRLSFLGDTHARLRPDDPPLASRHLTKLELCGLVFNEDFLDFSRCPELQDLQIKDCSFNHAKRISSLSLRHLSIKRATFNRSSRARILAPNLASLFLQVTAGRTPVLEKMPLLVESSLAICEVCKDCCSRSNYGDCGDESCGGCIRDDSASVILHGMSQAKSLVLIAFPDMFIFRRDLRLCPTFNQLKSLTLNENWCVPDEHPLACILQHSPVLEELILFLYFKMEEDCVGMKGRFNPKELPPTISSHLKGVKIICGGVDGNVLKVLKFLSKLNISGTQNCMSKTKTQLYTMILILKIPGASVPTWCRSQASDGEGGGEEAEAGGQEVAAGKELVLLTCTSGDLALRGGRGGGEACAQVCAVCGLGAAAAAGGGGGESKQELEVAAREAAGRDLEGEASSEEIEDEAPSSSKDAVIHMEPVKKIELMPNDIKLEGTKNYLAWSRRALRLLKARRLEGFVNGGSPEPENKCSPECSTWDAINSLVAAWMLSSMTPAIASTVDTIISAAEIWKSLEKMYSGIGNVMLMVEIEDRLHDLKQGERSVADYVAELKGLWADADYLKPIELPHSECVAWVKKWIEEKRVIQFLRGLNPEFEGRCSTMFHQPSLPSPEEAIGTITREESRLNVMKGNSSSPSTPIFAATGVKEDRRCFNCGDLGHLIRDCPKPLKPNSGRGRGSSRGALRGGRGHGGRGGYRANVAGTQEEFSKASEASSVDLELRHVKGKCGRPEDQVQEAPSGDFINFAYIDEGNYAHASIPTQISKLNWILDSGASKHVTGTSSEFVSYMQYPPTRKETTQTADGTSQPIKGVGTVQCTPYIQLSSVLHVPAFLVNLISLSALVDQLDCQVILDKENCLIQERRIGRNIGSATRHSGLWYMDRVGTNDALCTVLAAAVGEKESMVMLLHCRMGHLSFDKMYKVFPDVMCGVDRNKLFCDACEFAKHTRPSYDKRATNVGSPSERCLFVSMDVTFRESVPFYGEKTDLNFLSKFDSVESDEKMEVVIKGSNSQPIMGEKESGLDSTLCQEDNSRADNPRYKGPLKVYTRRKYKSQEEVPTTATPTTHEHSSSASQEAVDVSSAPETEIEDSTLDDLPIAL</sequence>
<dbReference type="PROSITE" id="PS50158">
    <property type="entry name" value="ZF_CCHC"/>
    <property type="match status" value="1"/>
</dbReference>
<dbReference type="Gene3D" id="1.20.1280.50">
    <property type="match status" value="1"/>
</dbReference>
<dbReference type="Pfam" id="PF13976">
    <property type="entry name" value="gag_pre-integrs"/>
    <property type="match status" value="1"/>
</dbReference>
<dbReference type="Proteomes" id="UP000604825">
    <property type="component" value="Unassembled WGS sequence"/>
</dbReference>
<dbReference type="InterPro" id="IPR001810">
    <property type="entry name" value="F-box_dom"/>
</dbReference>
<accession>A0A811QC69</accession>
<dbReference type="InterPro" id="IPR053197">
    <property type="entry name" value="F-box_SCFL_complex_component"/>
</dbReference>
<keyword evidence="1" id="KW-0863">Zinc-finger</keyword>
<evidence type="ECO:0000259" key="4">
    <source>
        <dbReference type="PROSITE" id="PS50181"/>
    </source>
</evidence>
<feature type="region of interest" description="Disordered" evidence="2">
    <location>
        <begin position="789"/>
        <end position="821"/>
    </location>
</feature>
<dbReference type="Pfam" id="PF14223">
    <property type="entry name" value="Retrotran_gag_2"/>
    <property type="match status" value="1"/>
</dbReference>
<dbReference type="SMART" id="SM00343">
    <property type="entry name" value="ZnF_C2HC"/>
    <property type="match status" value="1"/>
</dbReference>
<protein>
    <recommendedName>
        <fullName evidence="7">CCHC-type domain-containing protein</fullName>
    </recommendedName>
</protein>
<organism evidence="5 6">
    <name type="scientific">Miscanthus lutarioriparius</name>
    <dbReference type="NCBI Taxonomy" id="422564"/>
    <lineage>
        <taxon>Eukaryota</taxon>
        <taxon>Viridiplantae</taxon>
        <taxon>Streptophyta</taxon>
        <taxon>Embryophyta</taxon>
        <taxon>Tracheophyta</taxon>
        <taxon>Spermatophyta</taxon>
        <taxon>Magnoliopsida</taxon>
        <taxon>Liliopsida</taxon>
        <taxon>Poales</taxon>
        <taxon>Poaceae</taxon>
        <taxon>PACMAD clade</taxon>
        <taxon>Panicoideae</taxon>
        <taxon>Andropogonodae</taxon>
        <taxon>Andropogoneae</taxon>
        <taxon>Saccharinae</taxon>
        <taxon>Miscanthus</taxon>
    </lineage>
</organism>
<dbReference type="InterPro" id="IPR036875">
    <property type="entry name" value="Znf_CCHC_sf"/>
</dbReference>
<dbReference type="PROSITE" id="PS50181">
    <property type="entry name" value="FBOX"/>
    <property type="match status" value="1"/>
</dbReference>
<evidence type="ECO:0000259" key="3">
    <source>
        <dbReference type="PROSITE" id="PS50158"/>
    </source>
</evidence>
<dbReference type="InterPro" id="IPR025724">
    <property type="entry name" value="GAG-pre-integrase_dom"/>
</dbReference>
<dbReference type="GO" id="GO:0008270">
    <property type="term" value="F:zinc ion binding"/>
    <property type="evidence" value="ECO:0007669"/>
    <property type="project" value="UniProtKB-KW"/>
</dbReference>
<dbReference type="PANTHER" id="PTHR34223">
    <property type="entry name" value="OS11G0201299 PROTEIN"/>
    <property type="match status" value="1"/>
</dbReference>
<dbReference type="GO" id="GO:0003676">
    <property type="term" value="F:nucleic acid binding"/>
    <property type="evidence" value="ECO:0007669"/>
    <property type="project" value="InterPro"/>
</dbReference>
<evidence type="ECO:0000313" key="5">
    <source>
        <dbReference type="EMBL" id="CAD6254339.1"/>
    </source>
</evidence>
<dbReference type="InterPro" id="IPR053781">
    <property type="entry name" value="F-box_AtFBL13-like"/>
</dbReference>
<keyword evidence="1" id="KW-0479">Metal-binding</keyword>
<feature type="region of interest" description="Disordered" evidence="2">
    <location>
        <begin position="1133"/>
        <end position="1220"/>
    </location>
</feature>
<dbReference type="OrthoDB" id="687178at2759"/>
<dbReference type="InterPro" id="IPR036047">
    <property type="entry name" value="F-box-like_dom_sf"/>
</dbReference>
<proteinExistence type="predicted"/>
<feature type="compositionally biased region" description="Acidic residues" evidence="2">
    <location>
        <begin position="521"/>
        <end position="532"/>
    </location>
</feature>
<dbReference type="InterPro" id="IPR054722">
    <property type="entry name" value="PolX-like_BBD"/>
</dbReference>
<dbReference type="AlphaFoldDB" id="A0A811QC69"/>
<evidence type="ECO:0000256" key="1">
    <source>
        <dbReference type="PROSITE-ProRule" id="PRU00047"/>
    </source>
</evidence>
<comment type="caution">
    <text evidence="5">The sequence shown here is derived from an EMBL/GenBank/DDBJ whole genome shotgun (WGS) entry which is preliminary data.</text>
</comment>
<dbReference type="Pfam" id="PF00098">
    <property type="entry name" value="zf-CCHC"/>
    <property type="match status" value="1"/>
</dbReference>
<dbReference type="EMBL" id="CAJGYO010000009">
    <property type="protein sequence ID" value="CAD6254339.1"/>
    <property type="molecule type" value="Genomic_DNA"/>
</dbReference>
<dbReference type="PANTHER" id="PTHR34223:SF115">
    <property type="entry name" value="F-BOX DOMAIN-CONTAINING PROTEIN"/>
    <property type="match status" value="1"/>
</dbReference>
<name>A0A811QC69_9POAL</name>
<feature type="compositionally biased region" description="Basic and acidic residues" evidence="2">
    <location>
        <begin position="503"/>
        <end position="520"/>
    </location>
</feature>
<gene>
    <name evidence="5" type="ORF">NCGR_LOCUS37943</name>
</gene>
<dbReference type="SUPFAM" id="SSF81383">
    <property type="entry name" value="F-box domain"/>
    <property type="match status" value="1"/>
</dbReference>
<reference evidence="5" key="1">
    <citation type="submission" date="2020-10" db="EMBL/GenBank/DDBJ databases">
        <authorList>
            <person name="Han B."/>
            <person name="Lu T."/>
            <person name="Zhao Q."/>
            <person name="Huang X."/>
            <person name="Zhao Y."/>
        </authorList>
    </citation>
    <scope>NUCLEOTIDE SEQUENCE</scope>
</reference>
<evidence type="ECO:0000256" key="2">
    <source>
        <dbReference type="SAM" id="MobiDB-lite"/>
    </source>
</evidence>